<evidence type="ECO:0000256" key="2">
    <source>
        <dbReference type="ARBA" id="ARBA00022801"/>
    </source>
</evidence>
<keyword evidence="2" id="KW-0378">Hydrolase</keyword>
<dbReference type="Pfam" id="PF00149">
    <property type="entry name" value="Metallophos"/>
    <property type="match status" value="1"/>
</dbReference>
<dbReference type="InterPro" id="IPR029052">
    <property type="entry name" value="Metallo-depent_PP-like"/>
</dbReference>
<evidence type="ECO:0000313" key="5">
    <source>
        <dbReference type="Proteomes" id="UP000505210"/>
    </source>
</evidence>
<evidence type="ECO:0000256" key="1">
    <source>
        <dbReference type="ARBA" id="ARBA00022723"/>
    </source>
</evidence>
<accession>A0A6M8BGA2</accession>
<keyword evidence="1" id="KW-0479">Metal-binding</keyword>
<dbReference type="AlphaFoldDB" id="A0A6M8BGA2"/>
<dbReference type="PANTHER" id="PTHR31302:SF31">
    <property type="entry name" value="PHOSPHODIESTERASE YAEI"/>
    <property type="match status" value="1"/>
</dbReference>
<dbReference type="InterPro" id="IPR004843">
    <property type="entry name" value="Calcineurin-like_PHP"/>
</dbReference>
<dbReference type="EMBL" id="CP053661">
    <property type="protein sequence ID" value="QKD82631.1"/>
    <property type="molecule type" value="Genomic_DNA"/>
</dbReference>
<dbReference type="KEGG" id="theu:HPC62_10950"/>
<dbReference type="InterPro" id="IPR051158">
    <property type="entry name" value="Metallophosphoesterase_sf"/>
</dbReference>
<organism evidence="4 5">
    <name type="scientific">Thermoleptolyngbya sichuanensis A183</name>
    <dbReference type="NCBI Taxonomy" id="2737172"/>
    <lineage>
        <taxon>Bacteria</taxon>
        <taxon>Bacillati</taxon>
        <taxon>Cyanobacteriota</taxon>
        <taxon>Cyanophyceae</taxon>
        <taxon>Oculatellales</taxon>
        <taxon>Oculatellaceae</taxon>
        <taxon>Thermoleptolyngbya</taxon>
        <taxon>Thermoleptolyngbya sichuanensis</taxon>
    </lineage>
</organism>
<dbReference type="GO" id="GO:0009245">
    <property type="term" value="P:lipid A biosynthetic process"/>
    <property type="evidence" value="ECO:0007669"/>
    <property type="project" value="TreeGrafter"/>
</dbReference>
<feature type="domain" description="Calcineurin-like phosphoesterase" evidence="3">
    <location>
        <begin position="28"/>
        <end position="190"/>
    </location>
</feature>
<dbReference type="RefSeq" id="WP_172355597.1">
    <property type="nucleotide sequence ID" value="NZ_CP053661.1"/>
</dbReference>
<evidence type="ECO:0000313" key="4">
    <source>
        <dbReference type="EMBL" id="QKD82631.1"/>
    </source>
</evidence>
<dbReference type="Gene3D" id="3.60.21.10">
    <property type="match status" value="1"/>
</dbReference>
<dbReference type="Proteomes" id="UP000505210">
    <property type="component" value="Chromosome"/>
</dbReference>
<dbReference type="GO" id="GO:0016020">
    <property type="term" value="C:membrane"/>
    <property type="evidence" value="ECO:0007669"/>
    <property type="project" value="GOC"/>
</dbReference>
<dbReference type="PANTHER" id="PTHR31302">
    <property type="entry name" value="TRANSMEMBRANE PROTEIN WITH METALLOPHOSPHOESTERASE DOMAIN-RELATED"/>
    <property type="match status" value="1"/>
</dbReference>
<dbReference type="GO" id="GO:0046872">
    <property type="term" value="F:metal ion binding"/>
    <property type="evidence" value="ECO:0007669"/>
    <property type="project" value="UniProtKB-KW"/>
</dbReference>
<keyword evidence="5" id="KW-1185">Reference proteome</keyword>
<evidence type="ECO:0000259" key="3">
    <source>
        <dbReference type="Pfam" id="PF00149"/>
    </source>
</evidence>
<dbReference type="GO" id="GO:0008758">
    <property type="term" value="F:UDP-2,3-diacylglucosamine hydrolase activity"/>
    <property type="evidence" value="ECO:0007669"/>
    <property type="project" value="TreeGrafter"/>
</dbReference>
<dbReference type="CDD" id="cd07385">
    <property type="entry name" value="MPP_YkuE_C"/>
    <property type="match status" value="1"/>
</dbReference>
<dbReference type="SUPFAM" id="SSF56300">
    <property type="entry name" value="Metallo-dependent phosphatases"/>
    <property type="match status" value="1"/>
</dbReference>
<proteinExistence type="predicted"/>
<protein>
    <submittedName>
        <fullName evidence="4">Metallophosphoesterase</fullName>
    </submittedName>
</protein>
<gene>
    <name evidence="4" type="ORF">HPC62_10950</name>
</gene>
<sequence>MHPLLTGPLTLESVTVRIADLPPSCDGLRIAQLSDFHYDGLGLSDELLEEAIALVNRLQPDLVALTGDFVTHDPSPIEPLSKHLKVLHSRLGRFAVLGNHDSYRLGAADYITRTLTAAGIEVLRNQIAYPLGDALPLVGLADFWSKAFSPKVLESLPSDRPRLVLSHNPDSAAELANYRVDLQLSGHTHGGQIVIPGVQSPQQLYFDLCAKLPCAVRRWLPFGNSACARVVRHWAWAQGLHSVGRNQLYVNRGLGTYLPGRFLCPPEVTLLTLRPF</sequence>
<reference evidence="4 5" key="1">
    <citation type="submission" date="2020-05" db="EMBL/GenBank/DDBJ databases">
        <title>Complete genome sequence of of a novel Thermoleptolyngbya strain isolated from hot springs of Ganzi, Sichuan China.</title>
        <authorList>
            <person name="Tang J."/>
            <person name="Daroch M."/>
            <person name="Li L."/>
            <person name="Waleron K."/>
            <person name="Waleron M."/>
            <person name="Waleron M."/>
        </authorList>
    </citation>
    <scope>NUCLEOTIDE SEQUENCE [LARGE SCALE GENOMIC DNA]</scope>
    <source>
        <strain evidence="4 5">PKUAC-SCTA183</strain>
    </source>
</reference>
<name>A0A6M8BGA2_9CYAN</name>